<dbReference type="InterPro" id="IPR036691">
    <property type="entry name" value="Endo/exonu/phosph_ase_sf"/>
</dbReference>
<evidence type="ECO:0000256" key="2">
    <source>
        <dbReference type="ARBA" id="ARBA00022801"/>
    </source>
</evidence>
<dbReference type="SUPFAM" id="SSF56219">
    <property type="entry name" value="DNase I-like"/>
    <property type="match status" value="1"/>
</dbReference>
<dbReference type="GO" id="GO:0006308">
    <property type="term" value="P:DNA catabolic process"/>
    <property type="evidence" value="ECO:0007669"/>
    <property type="project" value="InterPro"/>
</dbReference>
<keyword evidence="3" id="KW-0812">Transmembrane</keyword>
<keyword evidence="3" id="KW-0472">Membrane</keyword>
<dbReference type="PRINTS" id="PR00130">
    <property type="entry name" value="DNASEI"/>
</dbReference>
<name>A0A518HPI2_9BACT</name>
<dbReference type="AlphaFoldDB" id="A0A518HPI2"/>
<dbReference type="EMBL" id="CP037423">
    <property type="protein sequence ID" value="QDV42687.1"/>
    <property type="molecule type" value="Genomic_DNA"/>
</dbReference>
<keyword evidence="2" id="KW-0378">Hydrolase</keyword>
<evidence type="ECO:0000313" key="5">
    <source>
        <dbReference type="Proteomes" id="UP000319004"/>
    </source>
</evidence>
<protein>
    <recommendedName>
        <fullName evidence="6">Endonuclease/Exonuclease/phosphatase family protein</fullName>
    </recommendedName>
</protein>
<dbReference type="KEGG" id="snep:Enr13x_25370"/>
<keyword evidence="1" id="KW-0540">Nuclease</keyword>
<dbReference type="Gene3D" id="3.60.10.10">
    <property type="entry name" value="Endonuclease/exonuclease/phosphatase"/>
    <property type="match status" value="1"/>
</dbReference>
<dbReference type="Proteomes" id="UP000319004">
    <property type="component" value="Chromosome"/>
</dbReference>
<evidence type="ECO:0000313" key="4">
    <source>
        <dbReference type="EMBL" id="QDV42687.1"/>
    </source>
</evidence>
<dbReference type="PANTHER" id="PTHR11371:SF31">
    <property type="entry name" value="EXTRACELLULAR NUCLEASE"/>
    <property type="match status" value="1"/>
</dbReference>
<feature type="transmembrane region" description="Helical" evidence="3">
    <location>
        <begin position="20"/>
        <end position="40"/>
    </location>
</feature>
<dbReference type="GO" id="GO:0016787">
    <property type="term" value="F:hydrolase activity"/>
    <property type="evidence" value="ECO:0007669"/>
    <property type="project" value="UniProtKB-KW"/>
</dbReference>
<evidence type="ECO:0008006" key="6">
    <source>
        <dbReference type="Google" id="ProtNLM"/>
    </source>
</evidence>
<keyword evidence="5" id="KW-1185">Reference proteome</keyword>
<accession>A0A518HPI2</accession>
<keyword evidence="3" id="KW-1133">Transmembrane helix</keyword>
<proteinExistence type="predicted"/>
<reference evidence="4 5" key="1">
    <citation type="submission" date="2019-03" db="EMBL/GenBank/DDBJ databases">
        <title>Deep-cultivation of Planctomycetes and their phenomic and genomic characterization uncovers novel biology.</title>
        <authorList>
            <person name="Wiegand S."/>
            <person name="Jogler M."/>
            <person name="Boedeker C."/>
            <person name="Pinto D."/>
            <person name="Vollmers J."/>
            <person name="Rivas-Marin E."/>
            <person name="Kohn T."/>
            <person name="Peeters S.H."/>
            <person name="Heuer A."/>
            <person name="Rast P."/>
            <person name="Oberbeckmann S."/>
            <person name="Bunk B."/>
            <person name="Jeske O."/>
            <person name="Meyerdierks A."/>
            <person name="Storesund J.E."/>
            <person name="Kallscheuer N."/>
            <person name="Luecker S."/>
            <person name="Lage O.M."/>
            <person name="Pohl T."/>
            <person name="Merkel B.J."/>
            <person name="Hornburger P."/>
            <person name="Mueller R.-W."/>
            <person name="Bruemmer F."/>
            <person name="Labrenz M."/>
            <person name="Spormann A.M."/>
            <person name="Op den Camp H."/>
            <person name="Overmann J."/>
            <person name="Amann R."/>
            <person name="Jetten M.S.M."/>
            <person name="Mascher T."/>
            <person name="Medema M.H."/>
            <person name="Devos D.P."/>
            <person name="Kaster A.-K."/>
            <person name="Ovreas L."/>
            <person name="Rohde M."/>
            <person name="Galperin M.Y."/>
            <person name="Jogler C."/>
        </authorList>
    </citation>
    <scope>NUCLEOTIDE SEQUENCE [LARGE SCALE GENOMIC DNA]</scope>
    <source>
        <strain evidence="4 5">Enr13</strain>
    </source>
</reference>
<dbReference type="OrthoDB" id="5500612at2"/>
<dbReference type="InterPro" id="IPR016202">
    <property type="entry name" value="DNase_I"/>
</dbReference>
<dbReference type="SMART" id="SM00476">
    <property type="entry name" value="DNaseIc"/>
    <property type="match status" value="1"/>
</dbReference>
<dbReference type="RefSeq" id="WP_145386300.1">
    <property type="nucleotide sequence ID" value="NZ_CP037423.1"/>
</dbReference>
<evidence type="ECO:0000256" key="1">
    <source>
        <dbReference type="ARBA" id="ARBA00022722"/>
    </source>
</evidence>
<dbReference type="GO" id="GO:0004536">
    <property type="term" value="F:DNA nuclease activity"/>
    <property type="evidence" value="ECO:0007669"/>
    <property type="project" value="InterPro"/>
</dbReference>
<organism evidence="4 5">
    <name type="scientific">Stieleria neptunia</name>
    <dbReference type="NCBI Taxonomy" id="2527979"/>
    <lineage>
        <taxon>Bacteria</taxon>
        <taxon>Pseudomonadati</taxon>
        <taxon>Planctomycetota</taxon>
        <taxon>Planctomycetia</taxon>
        <taxon>Pirellulales</taxon>
        <taxon>Pirellulaceae</taxon>
        <taxon>Stieleria</taxon>
    </lineage>
</organism>
<evidence type="ECO:0000256" key="3">
    <source>
        <dbReference type="SAM" id="Phobius"/>
    </source>
</evidence>
<gene>
    <name evidence="4" type="ORF">Enr13x_25370</name>
</gene>
<sequence length="367" mass="40357">MGIFSKRRRKSSFSSTNPLLRWFGPGATTLGLLYALYMLLTGGLSFSSLDGLLGPDPETAFRGETISLGDRTDRPTDRIRIATFNIEHFADKKSSIRTNEDGVDVLGTIAKIVSTFDVVAIQELQGADGIALQRLVGLLNESGGNFAATMSDPIGEAYLESYAFVWDRSRINLVPGSAYVVQDPGKRMYREPMVATFETVVPQDSGQPPFRFTMINVHTKPDRVDPDDQDSEINVLADVFQRVREYEFQQYSEDDFILLGDLNVSEKNLGQLKSIPGVLSLAADIQTNINRTKTNDHILIDSSVTAEYSGRLGVIDLKADLGLSEQQANAISDHIPLWAEFDLYEQPPVARTTATATASGPGTRLIQ</sequence>
<dbReference type="PANTHER" id="PTHR11371">
    <property type="entry name" value="DEOXYRIBONUCLEASE"/>
    <property type="match status" value="1"/>
</dbReference>